<dbReference type="EC" id="3.4.21.-" evidence="2"/>
<keyword evidence="1" id="KW-0812">Transmembrane</keyword>
<name>A0A3P3ZS04_9ZZZZ</name>
<organism evidence="2">
    <name type="scientific">mine drainage metagenome</name>
    <dbReference type="NCBI Taxonomy" id="410659"/>
    <lineage>
        <taxon>unclassified sequences</taxon>
        <taxon>metagenomes</taxon>
        <taxon>ecological metagenomes</taxon>
    </lineage>
</organism>
<protein>
    <submittedName>
        <fullName evidence="2">Protease 4</fullName>
        <ecNumber evidence="2">3.4.21.-</ecNumber>
    </submittedName>
</protein>
<gene>
    <name evidence="2" type="ORF">CARN8_7220005</name>
</gene>
<evidence type="ECO:0000313" key="2">
    <source>
        <dbReference type="EMBL" id="VAY89643.1"/>
    </source>
</evidence>
<dbReference type="EMBL" id="UOYP01000693">
    <property type="protein sequence ID" value="VAY89643.1"/>
    <property type="molecule type" value="Genomic_DNA"/>
</dbReference>
<keyword evidence="2" id="KW-0645">Protease</keyword>
<proteinExistence type="predicted"/>
<feature type="transmembrane region" description="Helical" evidence="1">
    <location>
        <begin position="20"/>
        <end position="43"/>
    </location>
</feature>
<evidence type="ECO:0000256" key="1">
    <source>
        <dbReference type="SAM" id="Phobius"/>
    </source>
</evidence>
<dbReference type="GO" id="GO:0006508">
    <property type="term" value="P:proteolysis"/>
    <property type="evidence" value="ECO:0007669"/>
    <property type="project" value="UniProtKB-KW"/>
</dbReference>
<keyword evidence="1" id="KW-0472">Membrane</keyword>
<dbReference type="Gene3D" id="3.90.226.10">
    <property type="entry name" value="2-enoyl-CoA Hydratase, Chain A, domain 1"/>
    <property type="match status" value="1"/>
</dbReference>
<keyword evidence="1" id="KW-1133">Transmembrane helix</keyword>
<keyword evidence="2" id="KW-0378">Hydrolase</keyword>
<dbReference type="GO" id="GO:0008233">
    <property type="term" value="F:peptidase activity"/>
    <property type="evidence" value="ECO:0007669"/>
    <property type="project" value="UniProtKB-KW"/>
</dbReference>
<dbReference type="AlphaFoldDB" id="A0A3P3ZS04"/>
<accession>A0A3P3ZS04</accession>
<reference evidence="2" key="1">
    <citation type="submission" date="2018-10" db="EMBL/GenBank/DDBJ databases">
        <authorList>
            <person name="Plewniak F."/>
        </authorList>
    </citation>
    <scope>NUCLEOTIDE SEQUENCE</scope>
</reference>
<sequence length="146" mass="16078">MASLFRWLGRSLYWIWRGLMGLGQLGVSLVFVFLLAGGLTTYLSNRIPAPKPKTTLVIDLNAHLVEQAAPRTDNLLSASLLHQNDSGDIELRNVLEALDAAAQDPAIDRILLKTDGLQVSGIAILHEVAHALDRFKKNREARHCMG</sequence>